<dbReference type="PRINTS" id="PR01438">
    <property type="entry name" value="UNVRSLSTRESS"/>
</dbReference>
<evidence type="ECO:0000313" key="3">
    <source>
        <dbReference type="EMBL" id="KYQ92827.1"/>
    </source>
</evidence>
<organism evidence="3 4">
    <name type="scientific">Tieghemostelium lacteum</name>
    <name type="common">Slime mold</name>
    <name type="synonym">Dictyostelium lacteum</name>
    <dbReference type="NCBI Taxonomy" id="361077"/>
    <lineage>
        <taxon>Eukaryota</taxon>
        <taxon>Amoebozoa</taxon>
        <taxon>Evosea</taxon>
        <taxon>Eumycetozoa</taxon>
        <taxon>Dictyostelia</taxon>
        <taxon>Dictyosteliales</taxon>
        <taxon>Raperosteliaceae</taxon>
        <taxon>Tieghemostelium</taxon>
    </lineage>
</organism>
<dbReference type="OrthoDB" id="843225at2759"/>
<sequence length="164" mass="18098">MKYLVCVDGSAEARKALSKAITMVSTEDSMYFLNVYPPLPSENGICPSSNCTLTKMVIEMFSGVPDLVDEDDPIKQQKKSNKKKSLALKEFNFIKSQQINEKCNVHYLLVASPDISDTITKIAEHYCVDAIVMGCRGLGLQKLLIGSISSQVLQMSNCSVLIVR</sequence>
<dbReference type="OMA" id="KMVIEMF"/>
<dbReference type="CDD" id="cd00293">
    <property type="entry name" value="USP-like"/>
    <property type="match status" value="1"/>
</dbReference>
<dbReference type="InParanoid" id="A0A151ZFX4"/>
<feature type="domain" description="UspA" evidence="2">
    <location>
        <begin position="73"/>
        <end position="164"/>
    </location>
</feature>
<protein>
    <recommendedName>
        <fullName evidence="2">UspA domain-containing protein</fullName>
    </recommendedName>
</protein>
<evidence type="ECO:0000256" key="1">
    <source>
        <dbReference type="ARBA" id="ARBA00008791"/>
    </source>
</evidence>
<dbReference type="InterPro" id="IPR014729">
    <property type="entry name" value="Rossmann-like_a/b/a_fold"/>
</dbReference>
<dbReference type="AlphaFoldDB" id="A0A151ZFX4"/>
<dbReference type="Gene3D" id="3.40.50.620">
    <property type="entry name" value="HUPs"/>
    <property type="match status" value="1"/>
</dbReference>
<dbReference type="Proteomes" id="UP000076078">
    <property type="component" value="Unassembled WGS sequence"/>
</dbReference>
<dbReference type="PANTHER" id="PTHR46268:SF13">
    <property type="entry name" value="USPA DOMAIN-CONTAINING PROTEIN"/>
    <property type="match status" value="1"/>
</dbReference>
<dbReference type="SUPFAM" id="SSF52402">
    <property type="entry name" value="Adenine nucleotide alpha hydrolases-like"/>
    <property type="match status" value="1"/>
</dbReference>
<dbReference type="Pfam" id="PF00582">
    <property type="entry name" value="Usp"/>
    <property type="match status" value="1"/>
</dbReference>
<dbReference type="PANTHER" id="PTHR46268">
    <property type="entry name" value="STRESS RESPONSE PROTEIN NHAX"/>
    <property type="match status" value="1"/>
</dbReference>
<dbReference type="InterPro" id="IPR006015">
    <property type="entry name" value="Universal_stress_UspA"/>
</dbReference>
<evidence type="ECO:0000259" key="2">
    <source>
        <dbReference type="Pfam" id="PF00582"/>
    </source>
</evidence>
<proteinExistence type="inferred from homology"/>
<comment type="caution">
    <text evidence="3">The sequence shown here is derived from an EMBL/GenBank/DDBJ whole genome shotgun (WGS) entry which is preliminary data.</text>
</comment>
<dbReference type="InterPro" id="IPR006016">
    <property type="entry name" value="UspA"/>
</dbReference>
<accession>A0A151ZFX4</accession>
<reference evidence="3 4" key="1">
    <citation type="submission" date="2015-12" db="EMBL/GenBank/DDBJ databases">
        <title>Dictyostelia acquired genes for synthesis and detection of signals that induce cell-type specialization by lateral gene transfer from prokaryotes.</title>
        <authorList>
            <person name="Gloeckner G."/>
            <person name="Schaap P."/>
        </authorList>
    </citation>
    <scope>NUCLEOTIDE SEQUENCE [LARGE SCALE GENOMIC DNA]</scope>
    <source>
        <strain evidence="3 4">TK</strain>
    </source>
</reference>
<gene>
    <name evidence="3" type="ORF">DLAC_05412</name>
</gene>
<evidence type="ECO:0000313" key="4">
    <source>
        <dbReference type="Proteomes" id="UP000076078"/>
    </source>
</evidence>
<keyword evidence="4" id="KW-1185">Reference proteome</keyword>
<comment type="similarity">
    <text evidence="1">Belongs to the universal stress protein A family.</text>
</comment>
<dbReference type="EMBL" id="LODT01000028">
    <property type="protein sequence ID" value="KYQ92827.1"/>
    <property type="molecule type" value="Genomic_DNA"/>
</dbReference>
<name>A0A151ZFX4_TIELA</name>